<dbReference type="InterPro" id="IPR000182">
    <property type="entry name" value="GNAT_dom"/>
</dbReference>
<evidence type="ECO:0000313" key="4">
    <source>
        <dbReference type="EMBL" id="KYO56053.1"/>
    </source>
</evidence>
<reference evidence="4 5" key="1">
    <citation type="submission" date="2015-12" db="EMBL/GenBank/DDBJ databases">
        <title>Genome sequence of Tistrella mobilis MCCC 1A02139.</title>
        <authorList>
            <person name="Lu L."/>
            <person name="Lai Q."/>
            <person name="Shao Z."/>
            <person name="Qian P."/>
        </authorList>
    </citation>
    <scope>NUCLEOTIDE SEQUENCE [LARGE SCALE GENOMIC DNA]</scope>
    <source>
        <strain evidence="4 5">MCCC 1A02139</strain>
    </source>
</reference>
<dbReference type="SUPFAM" id="SSF55729">
    <property type="entry name" value="Acyl-CoA N-acyltransferases (Nat)"/>
    <property type="match status" value="1"/>
</dbReference>
<dbReference type="AlphaFoldDB" id="A0A162LNZ7"/>
<keyword evidence="1" id="KW-0808">Transferase</keyword>
<dbReference type="OrthoDB" id="9799601at2"/>
<accession>A0A162LNZ7</accession>
<dbReference type="Gene3D" id="3.40.630.30">
    <property type="match status" value="1"/>
</dbReference>
<dbReference type="CDD" id="cd04301">
    <property type="entry name" value="NAT_SF"/>
    <property type="match status" value="1"/>
</dbReference>
<evidence type="ECO:0000256" key="1">
    <source>
        <dbReference type="ARBA" id="ARBA00022679"/>
    </source>
</evidence>
<dbReference type="InterPro" id="IPR050832">
    <property type="entry name" value="Bact_Acetyltransf"/>
</dbReference>
<comment type="caution">
    <text evidence="4">The sequence shown here is derived from an EMBL/GenBank/DDBJ whole genome shotgun (WGS) entry which is preliminary data.</text>
</comment>
<evidence type="ECO:0000259" key="3">
    <source>
        <dbReference type="PROSITE" id="PS51186"/>
    </source>
</evidence>
<proteinExistence type="predicted"/>
<feature type="domain" description="N-acetyltransferase" evidence="3">
    <location>
        <begin position="1"/>
        <end position="150"/>
    </location>
</feature>
<dbReference type="PANTHER" id="PTHR43877">
    <property type="entry name" value="AMINOALKYLPHOSPHONATE N-ACETYLTRANSFERASE-RELATED-RELATED"/>
    <property type="match status" value="1"/>
</dbReference>
<dbReference type="EMBL" id="LPZR01000051">
    <property type="protein sequence ID" value="KYO56053.1"/>
    <property type="molecule type" value="Genomic_DNA"/>
</dbReference>
<dbReference type="PROSITE" id="PS51186">
    <property type="entry name" value="GNAT"/>
    <property type="match status" value="1"/>
</dbReference>
<evidence type="ECO:0000256" key="2">
    <source>
        <dbReference type="ARBA" id="ARBA00023315"/>
    </source>
</evidence>
<evidence type="ECO:0000313" key="5">
    <source>
        <dbReference type="Proteomes" id="UP000075787"/>
    </source>
</evidence>
<sequence>MTVHSASRPHGVAEIDRSRPEEILPLLTRLYPAIPAETIAARLARVAAGDWRCLVMREAGQIVALSGFRIMERICYGRFLYVDHFVTDDTRRSRGAGRVLLDRLAGLARDEGCESMVLDTFVTNARAQKFWFREGFQVVGFHFLRPLGPA</sequence>
<organism evidence="4 5">
    <name type="scientific">Tistrella mobilis</name>
    <dbReference type="NCBI Taxonomy" id="171437"/>
    <lineage>
        <taxon>Bacteria</taxon>
        <taxon>Pseudomonadati</taxon>
        <taxon>Pseudomonadota</taxon>
        <taxon>Alphaproteobacteria</taxon>
        <taxon>Geminicoccales</taxon>
        <taxon>Geminicoccaceae</taxon>
        <taxon>Tistrella</taxon>
    </lineage>
</organism>
<dbReference type="GeneID" id="97240950"/>
<dbReference type="PANTHER" id="PTHR43877:SF2">
    <property type="entry name" value="AMINOALKYLPHOSPHONATE N-ACETYLTRANSFERASE-RELATED"/>
    <property type="match status" value="1"/>
</dbReference>
<dbReference type="Proteomes" id="UP000075787">
    <property type="component" value="Unassembled WGS sequence"/>
</dbReference>
<keyword evidence="2" id="KW-0012">Acyltransferase</keyword>
<dbReference type="Pfam" id="PF00583">
    <property type="entry name" value="Acetyltransf_1"/>
    <property type="match status" value="1"/>
</dbReference>
<protein>
    <recommendedName>
        <fullName evidence="3">N-acetyltransferase domain-containing protein</fullName>
    </recommendedName>
</protein>
<gene>
    <name evidence="4" type="ORF">AUP44_22600</name>
</gene>
<dbReference type="InterPro" id="IPR016181">
    <property type="entry name" value="Acyl_CoA_acyltransferase"/>
</dbReference>
<name>A0A162LNZ7_9PROT</name>
<dbReference type="GO" id="GO:0016747">
    <property type="term" value="F:acyltransferase activity, transferring groups other than amino-acyl groups"/>
    <property type="evidence" value="ECO:0007669"/>
    <property type="project" value="InterPro"/>
</dbReference>
<dbReference type="RefSeq" id="WP_062762021.1">
    <property type="nucleotide sequence ID" value="NZ_CP121045.1"/>
</dbReference>